<keyword evidence="1" id="KW-1133">Transmembrane helix</keyword>
<evidence type="ECO:0000256" key="1">
    <source>
        <dbReference type="SAM" id="Phobius"/>
    </source>
</evidence>
<evidence type="ECO:0000313" key="2">
    <source>
        <dbReference type="EMBL" id="OBY52603.1"/>
    </source>
</evidence>
<keyword evidence="1" id="KW-0472">Membrane</keyword>
<reference evidence="2 3" key="1">
    <citation type="submission" date="2016-06" db="EMBL/GenBank/DDBJ databases">
        <title>Simultaneous identification of Haemophilus influenzae and Haemophilus haemolyticus using TaqMan real-time PCR.</title>
        <authorList>
            <person name="Price E.P."/>
            <person name="Sarovich D.S."/>
            <person name="Harris T."/>
            <person name="Spargo J.C."/>
            <person name="Nosworthy E."/>
            <person name="Beissbarth J."/>
            <person name="Smith-Vaughan H."/>
        </authorList>
    </citation>
    <scope>NUCLEOTIDE SEQUENCE [LARGE SCALE GENOMIC DNA]</scope>
    <source>
        <strain evidence="2 3">ATCC 7901</strain>
    </source>
</reference>
<dbReference type="RefSeq" id="WP_065295089.1">
    <property type="nucleotide sequence ID" value="NZ_MAQE01000012.1"/>
</dbReference>
<keyword evidence="1" id="KW-0812">Transmembrane</keyword>
<protein>
    <submittedName>
        <fullName evidence="2">Uncharacterized protein</fullName>
    </submittedName>
</protein>
<gene>
    <name evidence="2" type="ORF">BBB52_04450</name>
</gene>
<dbReference type="Proteomes" id="UP000092746">
    <property type="component" value="Unassembled WGS sequence"/>
</dbReference>
<sequence>MGEILIGILREIIGGIIQGAMESLFLKYKKLTFGLISISWVLSGCILVKMFADAEWWKILLVSGAIAVFATFIIELLIYLIGKVVGKFK</sequence>
<name>A0AAP7L3I9_AGGAP</name>
<evidence type="ECO:0000313" key="3">
    <source>
        <dbReference type="Proteomes" id="UP000092746"/>
    </source>
</evidence>
<feature type="transmembrane region" description="Helical" evidence="1">
    <location>
        <begin position="57"/>
        <end position="81"/>
    </location>
</feature>
<comment type="caution">
    <text evidence="2">The sequence shown here is derived from an EMBL/GenBank/DDBJ whole genome shotgun (WGS) entry which is preliminary data.</text>
</comment>
<accession>A0AAP7L3I9</accession>
<feature type="transmembrane region" description="Helical" evidence="1">
    <location>
        <begin position="31"/>
        <end position="51"/>
    </location>
</feature>
<proteinExistence type="predicted"/>
<organism evidence="2 3">
    <name type="scientific">Aggregatibacter aphrophilus</name>
    <name type="common">Haemophilus aphrophilus</name>
    <dbReference type="NCBI Taxonomy" id="732"/>
    <lineage>
        <taxon>Bacteria</taxon>
        <taxon>Pseudomonadati</taxon>
        <taxon>Pseudomonadota</taxon>
        <taxon>Gammaproteobacteria</taxon>
        <taxon>Pasteurellales</taxon>
        <taxon>Pasteurellaceae</taxon>
        <taxon>Aggregatibacter</taxon>
    </lineage>
</organism>
<dbReference type="AlphaFoldDB" id="A0AAP7L3I9"/>
<dbReference type="EMBL" id="MAQE01000012">
    <property type="protein sequence ID" value="OBY52603.1"/>
    <property type="molecule type" value="Genomic_DNA"/>
</dbReference>